<evidence type="ECO:0008006" key="4">
    <source>
        <dbReference type="Google" id="ProtNLM"/>
    </source>
</evidence>
<gene>
    <name evidence="2" type="ORF">DOK76_09560</name>
</gene>
<dbReference type="Proteomes" id="UP000664857">
    <property type="component" value="Unassembled WGS sequence"/>
</dbReference>
<dbReference type="RefSeq" id="WP_206967174.1">
    <property type="nucleotide sequence ID" value="NZ_JAFLVX010000024.1"/>
</dbReference>
<evidence type="ECO:0000313" key="3">
    <source>
        <dbReference type="Proteomes" id="UP000664857"/>
    </source>
</evidence>
<accession>A0ABS3HUD9</accession>
<proteinExistence type="inferred from homology"/>
<comment type="similarity">
    <text evidence="1">Belongs to the glycosyl hydrolase 25 family.</text>
</comment>
<dbReference type="Pfam" id="PF01183">
    <property type="entry name" value="Glyco_hydro_25"/>
    <property type="match status" value="1"/>
</dbReference>
<dbReference type="EMBL" id="JAFLVX010000024">
    <property type="protein sequence ID" value="MBO0477319.1"/>
    <property type="molecule type" value="Genomic_DNA"/>
</dbReference>
<organism evidence="2 3">
    <name type="scientific">Candidatus Vagococcus giribetii</name>
    <dbReference type="NCBI Taxonomy" id="2230876"/>
    <lineage>
        <taxon>Bacteria</taxon>
        <taxon>Bacillati</taxon>
        <taxon>Bacillota</taxon>
        <taxon>Bacilli</taxon>
        <taxon>Lactobacillales</taxon>
        <taxon>Enterococcaceae</taxon>
        <taxon>Vagococcus</taxon>
    </lineage>
</organism>
<sequence length="263" mass="30193">MLTVIDLSNHQQGLDLSTLAADAFIFKLTEGNYFEDKAALDFIRQARDLNKPFGLYHFLDTSPITEQVDFFLTHASPFIGEALLALDYEDYGRVGAKKAKQFLDEVSDKTGVKPLIYMNESDANSEDWKEVIKSDYGLWVAKYSSNLPKLTQWTEYAMWQYTSSPYDTNHFYGDINAWGKYAQVSSEETTHYHTTGKRFKVLKDLIVKADEAFKKDTGLLFSKSSLIAIESIRHTQTTTHGCLHYNHHEVFVTLHKDYVDKIE</sequence>
<dbReference type="Gene3D" id="3.20.20.80">
    <property type="entry name" value="Glycosidases"/>
    <property type="match status" value="1"/>
</dbReference>
<keyword evidence="3" id="KW-1185">Reference proteome</keyword>
<dbReference type="InterPro" id="IPR017853">
    <property type="entry name" value="GH"/>
</dbReference>
<name>A0ABS3HUD9_9ENTE</name>
<dbReference type="SUPFAM" id="SSF51445">
    <property type="entry name" value="(Trans)glycosidases"/>
    <property type="match status" value="1"/>
</dbReference>
<protein>
    <recommendedName>
        <fullName evidence="4">Lysozyme</fullName>
    </recommendedName>
</protein>
<reference evidence="2 3" key="1">
    <citation type="submission" date="2021-03" db="EMBL/GenBank/DDBJ databases">
        <title>Enterococcal diversity collection.</title>
        <authorList>
            <person name="Gilmore M.S."/>
            <person name="Schwartzman J."/>
            <person name="Van Tyne D."/>
            <person name="Martin M."/>
            <person name="Earl A.M."/>
            <person name="Manson A.L."/>
            <person name="Straub T."/>
            <person name="Salamzade R."/>
            <person name="Saavedra J."/>
            <person name="Lebreton F."/>
            <person name="Prichula J."/>
            <person name="Schaufler K."/>
            <person name="Gaca A."/>
            <person name="Sgardioli B."/>
            <person name="Wagenaar J."/>
            <person name="Strong T."/>
        </authorList>
    </citation>
    <scope>NUCLEOTIDE SEQUENCE [LARGE SCALE GENOMIC DNA]</scope>
    <source>
        <strain evidence="2 3">DIV0080</strain>
    </source>
</reference>
<evidence type="ECO:0000313" key="2">
    <source>
        <dbReference type="EMBL" id="MBO0477319.1"/>
    </source>
</evidence>
<evidence type="ECO:0000256" key="1">
    <source>
        <dbReference type="ARBA" id="ARBA00010646"/>
    </source>
</evidence>
<dbReference type="PROSITE" id="PS51904">
    <property type="entry name" value="GLYCOSYL_HYDROL_F25_2"/>
    <property type="match status" value="1"/>
</dbReference>
<comment type="caution">
    <text evidence="2">The sequence shown here is derived from an EMBL/GenBank/DDBJ whole genome shotgun (WGS) entry which is preliminary data.</text>
</comment>
<dbReference type="InterPro" id="IPR002053">
    <property type="entry name" value="Glyco_hydro_25"/>
</dbReference>
<dbReference type="PANTHER" id="PTHR34135">
    <property type="entry name" value="LYSOZYME"/>
    <property type="match status" value="1"/>
</dbReference>
<dbReference type="PANTHER" id="PTHR34135:SF2">
    <property type="entry name" value="LYSOZYME"/>
    <property type="match status" value="1"/>
</dbReference>